<proteinExistence type="inferred from homology"/>
<keyword evidence="2 9" id="KW-0813">Transport</keyword>
<dbReference type="Pfam" id="PF00654">
    <property type="entry name" value="Voltage_CLC"/>
    <property type="match status" value="1"/>
</dbReference>
<dbReference type="Pfam" id="PF12350">
    <property type="entry name" value="CTK3_C"/>
    <property type="match status" value="1"/>
</dbReference>
<evidence type="ECO:0000256" key="5">
    <source>
        <dbReference type="ARBA" id="ARBA00023065"/>
    </source>
</evidence>
<dbReference type="InterPro" id="IPR001807">
    <property type="entry name" value="ClC"/>
</dbReference>
<evidence type="ECO:0000256" key="7">
    <source>
        <dbReference type="ARBA" id="ARBA00023214"/>
    </source>
</evidence>
<dbReference type="PROSITE" id="PS51391">
    <property type="entry name" value="CID"/>
    <property type="match status" value="1"/>
</dbReference>
<comment type="caution">
    <text evidence="13">The sequence shown here is derived from an EMBL/GenBank/DDBJ whole genome shotgun (WGS) entry which is preliminary data.</text>
</comment>
<dbReference type="FunFam" id="1.25.40.90:FF:000032">
    <property type="entry name" value="CTD kinase subunit gamma"/>
    <property type="match status" value="1"/>
</dbReference>
<dbReference type="OrthoDB" id="44789at2759"/>
<dbReference type="SUPFAM" id="SSF81340">
    <property type="entry name" value="Clc chloride channel"/>
    <property type="match status" value="1"/>
</dbReference>
<keyword evidence="6 9" id="KW-0472">Membrane</keyword>
<feature type="transmembrane region" description="Helical" evidence="9">
    <location>
        <begin position="475"/>
        <end position="498"/>
    </location>
</feature>
<dbReference type="STRING" id="308745.A0A0F8UNF9"/>
<dbReference type="CDD" id="cd04591">
    <property type="entry name" value="CBS_pair_voltage-gated_CLC_euk_bac"/>
    <property type="match status" value="1"/>
</dbReference>
<dbReference type="GO" id="GO:0005794">
    <property type="term" value="C:Golgi apparatus"/>
    <property type="evidence" value="ECO:0007669"/>
    <property type="project" value="TreeGrafter"/>
</dbReference>
<dbReference type="PRINTS" id="PR00762">
    <property type="entry name" value="CLCHANNEL"/>
</dbReference>
<keyword evidence="5 9" id="KW-0406">Ion transport</keyword>
<keyword evidence="8" id="KW-0129">CBS domain</keyword>
<feature type="compositionally biased region" description="Low complexity" evidence="10">
    <location>
        <begin position="62"/>
        <end position="83"/>
    </location>
</feature>
<evidence type="ECO:0000256" key="6">
    <source>
        <dbReference type="ARBA" id="ARBA00023136"/>
    </source>
</evidence>
<evidence type="ECO:0000313" key="13">
    <source>
        <dbReference type="EMBL" id="KKK12376.1"/>
    </source>
</evidence>
<protein>
    <recommendedName>
        <fullName evidence="9">Chloride channel protein</fullName>
    </recommendedName>
</protein>
<feature type="transmembrane region" description="Helical" evidence="9">
    <location>
        <begin position="377"/>
        <end position="397"/>
    </location>
</feature>
<feature type="transmembrane region" description="Helical" evidence="9">
    <location>
        <begin position="451"/>
        <end position="468"/>
    </location>
</feature>
<evidence type="ECO:0000256" key="9">
    <source>
        <dbReference type="RuleBase" id="RU361221"/>
    </source>
</evidence>
<feature type="compositionally biased region" description="Basic and acidic residues" evidence="10">
    <location>
        <begin position="897"/>
        <end position="919"/>
    </location>
</feature>
<dbReference type="InterPro" id="IPR046342">
    <property type="entry name" value="CBS_dom_sf"/>
</dbReference>
<dbReference type="Gene3D" id="1.10.3080.10">
    <property type="entry name" value="Clc chloride channel"/>
    <property type="match status" value="1"/>
</dbReference>
<evidence type="ECO:0000313" key="14">
    <source>
        <dbReference type="Proteomes" id="UP000034291"/>
    </source>
</evidence>
<dbReference type="GO" id="GO:0005886">
    <property type="term" value="C:plasma membrane"/>
    <property type="evidence" value="ECO:0007669"/>
    <property type="project" value="TreeGrafter"/>
</dbReference>
<evidence type="ECO:0000256" key="10">
    <source>
        <dbReference type="SAM" id="MobiDB-lite"/>
    </source>
</evidence>
<evidence type="ECO:0000259" key="11">
    <source>
        <dbReference type="PROSITE" id="PS51371"/>
    </source>
</evidence>
<keyword evidence="7 9" id="KW-0868">Chloride</keyword>
<dbReference type="InterPro" id="IPR024637">
    <property type="entry name" value="Ctk3_C"/>
</dbReference>
<dbReference type="PANTHER" id="PTHR45711">
    <property type="entry name" value="CHLORIDE CHANNEL PROTEIN"/>
    <property type="match status" value="1"/>
</dbReference>
<dbReference type="PROSITE" id="PS51371">
    <property type="entry name" value="CBS"/>
    <property type="match status" value="1"/>
</dbReference>
<dbReference type="InterPro" id="IPR024638">
    <property type="entry name" value="Ctk3_N"/>
</dbReference>
<feature type="transmembrane region" description="Helical" evidence="9">
    <location>
        <begin position="290"/>
        <end position="310"/>
    </location>
</feature>
<feature type="compositionally biased region" description="Low complexity" evidence="10">
    <location>
        <begin position="1"/>
        <end position="19"/>
    </location>
</feature>
<dbReference type="InterPro" id="IPR008942">
    <property type="entry name" value="ENTH_VHS"/>
</dbReference>
<dbReference type="PANTHER" id="PTHR45711:SF6">
    <property type="entry name" value="CHLORIDE CHANNEL PROTEIN"/>
    <property type="match status" value="1"/>
</dbReference>
<feature type="domain" description="CBS" evidence="11">
    <location>
        <begin position="617"/>
        <end position="672"/>
    </location>
</feature>
<keyword evidence="4 9" id="KW-1133">Transmembrane helix</keyword>
<evidence type="ECO:0000256" key="2">
    <source>
        <dbReference type="ARBA" id="ARBA00022448"/>
    </source>
</evidence>
<dbReference type="SUPFAM" id="SSF54631">
    <property type="entry name" value="CBS-domain pair"/>
    <property type="match status" value="1"/>
</dbReference>
<feature type="transmembrane region" description="Helical" evidence="9">
    <location>
        <begin position="249"/>
        <end position="270"/>
    </location>
</feature>
<feature type="transmembrane region" description="Helical" evidence="9">
    <location>
        <begin position="330"/>
        <end position="349"/>
    </location>
</feature>
<dbReference type="Pfam" id="PF12243">
    <property type="entry name" value="CTK3"/>
    <property type="match status" value="1"/>
</dbReference>
<reference evidence="13 14" key="1">
    <citation type="submission" date="2015-02" db="EMBL/GenBank/DDBJ databases">
        <title>Draft Genome Sequences of Two Closely-Related Aflatoxigenic Aspergillus Species Obtained from the Cote d'Ivoire.</title>
        <authorList>
            <person name="Moore G.G."/>
            <person name="Beltz S.B."/>
            <person name="Mack B.M."/>
        </authorList>
    </citation>
    <scope>NUCLEOTIDE SEQUENCE [LARGE SCALE GENOMIC DNA]</scope>
    <source>
        <strain evidence="13 14">SRRC1468</strain>
    </source>
</reference>
<dbReference type="Proteomes" id="UP000034291">
    <property type="component" value="Unassembled WGS sequence"/>
</dbReference>
<dbReference type="InterPro" id="IPR006569">
    <property type="entry name" value="CID_dom"/>
</dbReference>
<comment type="similarity">
    <text evidence="9">Belongs to the chloride channel (TC 2.A.49) family.</text>
</comment>
<evidence type="ECO:0000256" key="1">
    <source>
        <dbReference type="ARBA" id="ARBA00004141"/>
    </source>
</evidence>
<feature type="region of interest" description="Disordered" evidence="10">
    <location>
        <begin position="1"/>
        <end position="106"/>
    </location>
</feature>
<dbReference type="InterPro" id="IPR014743">
    <property type="entry name" value="Cl-channel_core"/>
</dbReference>
<evidence type="ECO:0000259" key="12">
    <source>
        <dbReference type="PROSITE" id="PS51391"/>
    </source>
</evidence>
<keyword evidence="3 9" id="KW-0812">Transmembrane</keyword>
<organism evidence="13 14">
    <name type="scientific">Aspergillus rambellii</name>
    <dbReference type="NCBI Taxonomy" id="308745"/>
    <lineage>
        <taxon>Eukaryota</taxon>
        <taxon>Fungi</taxon>
        <taxon>Dikarya</taxon>
        <taxon>Ascomycota</taxon>
        <taxon>Pezizomycotina</taxon>
        <taxon>Eurotiomycetes</taxon>
        <taxon>Eurotiomycetidae</taxon>
        <taxon>Eurotiales</taxon>
        <taxon>Aspergillaceae</taxon>
        <taxon>Aspergillus</taxon>
        <taxon>Aspergillus subgen. Nidulantes</taxon>
    </lineage>
</organism>
<evidence type="ECO:0000256" key="4">
    <source>
        <dbReference type="ARBA" id="ARBA00022989"/>
    </source>
</evidence>
<feature type="region of interest" description="Disordered" evidence="10">
    <location>
        <begin position="868"/>
        <end position="942"/>
    </location>
</feature>
<keyword evidence="14" id="KW-1185">Reference proteome</keyword>
<evidence type="ECO:0000256" key="8">
    <source>
        <dbReference type="PROSITE-ProRule" id="PRU00703"/>
    </source>
</evidence>
<accession>A0A0F8UNF9</accession>
<comment type="subcellular location">
    <subcellularLocation>
        <location evidence="1 9">Membrane</location>
        <topology evidence="1 9">Multi-pass membrane protein</topology>
    </subcellularLocation>
</comment>
<name>A0A0F8UNF9_9EURO</name>
<evidence type="ECO:0000256" key="3">
    <source>
        <dbReference type="ARBA" id="ARBA00022692"/>
    </source>
</evidence>
<dbReference type="GO" id="GO:0005247">
    <property type="term" value="F:voltage-gated chloride channel activity"/>
    <property type="evidence" value="ECO:0007669"/>
    <property type="project" value="TreeGrafter"/>
</dbReference>
<feature type="transmembrane region" description="Helical" evidence="9">
    <location>
        <begin position="172"/>
        <end position="193"/>
    </location>
</feature>
<feature type="transmembrane region" description="Helical" evidence="9">
    <location>
        <begin position="213"/>
        <end position="237"/>
    </location>
</feature>
<comment type="caution">
    <text evidence="9">Lacks conserved residue(s) required for the propagation of feature annotation.</text>
</comment>
<gene>
    <name evidence="13" type="ORF">ARAM_006102</name>
</gene>
<dbReference type="EMBL" id="JZBS01004063">
    <property type="protein sequence ID" value="KKK12376.1"/>
    <property type="molecule type" value="Genomic_DNA"/>
</dbReference>
<feature type="transmembrane region" description="Helical" evidence="9">
    <location>
        <begin position="409"/>
        <end position="431"/>
    </location>
</feature>
<dbReference type="InterPro" id="IPR000644">
    <property type="entry name" value="CBS_dom"/>
</dbReference>
<sequence length="964" mass="107111">MPMMQPGSESESQSPSPESWNNTSRFPRHRGSLSRQAQEPTEPMTGSLREPISFKRKHKQRSGFSLSNIFSSDSSRNGSFGPSTLRNGQGPQGRPRARSEVIRGHGNLNVPKEGGLLDWYVEGPGRRVGYDDFTAIDWIFEYTKERQRKRVLSASGQGIFGYARKLLDASNVWLVLIATGISVGIIAAFIDIVSDWLGDIKTGYCKNARKREVLSAAAAAGISVAFGAPIGGVLFSLEQLSYYFPDKAMWQSFVCAMVAAVTLQALNPFRTGNIVLYEVKYTRGWHRFEMIPFITLGIVGGLYGAFLIRLNMRVTRWRRSRSFSQPVLEVVLVALLSALINFPSLFMRAQNSELVHSLFAECGSATPDPFGLCKTGAASATTVALLLVAALLGFLLASVTFGLDIPAGIILPSFAIGACYGRALGTAFKMWQDAYPNFFLFGNCEPDIPCVTPGLYAIIGAASALGGATRMTVSIVVIMFELTGALTYVIPIMIAVMLSKWCGDIFGKRGIYESWIHLNEYPFLDHRDDTAPPDVPAHTVMTKVDDITVITAVGHTIGSLRNLLQTTSYRGFPVQLSFALKSPTSPSDQELSNTTQVFFTHQPFADPMDTLDLRPWMDQTPITLNSGTTFLIVLRMFQRLGLRYVLFSDKGVLQGLLTKKDVWSVVNDPASYRSDWSREDPFHEGQASEEVGLLEDDDATSLSSRELRHPLSSTVRITVPLKVTMADPFEVRMRFTAQLQHLNASVTSSQKAAHYALKYRDMDEDLHSCILEQLERNNMNNRANILYFIEQFCEMATKEDHPPYVRMIQRDIFRVVDAVAPADGSGAANIKHVRRVLNGLHSKEILSAETVAEIDAGLKDRETHPAHLDLEAEEEDPETSAKSKTGTPRGSRVNGLRVDKRQIEQRIEEDRERNKRLRESMWTVSGDDGDEHGKFWDETSDIGEDDFMTANEELMERSQMVGAA</sequence>
<dbReference type="AlphaFoldDB" id="A0A0F8UNF9"/>
<feature type="domain" description="CID" evidence="12">
    <location>
        <begin position="727"/>
        <end position="862"/>
    </location>
</feature>
<dbReference type="Gene3D" id="1.25.40.90">
    <property type="match status" value="1"/>
</dbReference>
<dbReference type="GO" id="GO:0005769">
    <property type="term" value="C:early endosome"/>
    <property type="evidence" value="ECO:0007669"/>
    <property type="project" value="TreeGrafter"/>
</dbReference>